<feature type="transmembrane region" description="Helical" evidence="1">
    <location>
        <begin position="157"/>
        <end position="179"/>
    </location>
</feature>
<feature type="transmembrane region" description="Helical" evidence="1">
    <location>
        <begin position="272"/>
        <end position="292"/>
    </location>
</feature>
<feature type="transmembrane region" description="Helical" evidence="1">
    <location>
        <begin position="76"/>
        <end position="95"/>
    </location>
</feature>
<gene>
    <name evidence="2" type="ORF">BCY86_07810</name>
</gene>
<keyword evidence="1" id="KW-1133">Transmembrane helix</keyword>
<keyword evidence="3" id="KW-1185">Reference proteome</keyword>
<evidence type="ECO:0000256" key="1">
    <source>
        <dbReference type="SAM" id="Phobius"/>
    </source>
</evidence>
<feature type="transmembrane region" description="Helical" evidence="1">
    <location>
        <begin position="101"/>
        <end position="119"/>
    </location>
</feature>
<feature type="transmembrane region" description="Helical" evidence="1">
    <location>
        <begin position="359"/>
        <end position="377"/>
    </location>
</feature>
<dbReference type="RefSeq" id="WP_075277257.1">
    <property type="nucleotide sequence ID" value="NZ_CP016908.1"/>
</dbReference>
<feature type="transmembrane region" description="Helical" evidence="1">
    <location>
        <begin position="131"/>
        <end position="151"/>
    </location>
</feature>
<proteinExistence type="predicted"/>
<evidence type="ECO:0000313" key="2">
    <source>
        <dbReference type="EMBL" id="APS00588.1"/>
    </source>
</evidence>
<dbReference type="KEGG" id="pabo:BCY86_07810"/>
<dbReference type="AlphaFoldDB" id="A0A1L6MYT7"/>
<dbReference type="Proteomes" id="UP000185544">
    <property type="component" value="Chromosome"/>
</dbReference>
<name>A0A1L6MYT7_9BACT</name>
<organism evidence="2 3">
    <name type="scientific">Pajaroellobacter abortibovis</name>
    <dbReference type="NCBI Taxonomy" id="1882918"/>
    <lineage>
        <taxon>Bacteria</taxon>
        <taxon>Pseudomonadati</taxon>
        <taxon>Myxococcota</taxon>
        <taxon>Polyangia</taxon>
        <taxon>Polyangiales</taxon>
        <taxon>Polyangiaceae</taxon>
    </lineage>
</organism>
<feature type="transmembrane region" description="Helical" evidence="1">
    <location>
        <begin position="41"/>
        <end position="64"/>
    </location>
</feature>
<keyword evidence="1" id="KW-0812">Transmembrane</keyword>
<dbReference type="STRING" id="1882918.BCY86_07810"/>
<dbReference type="EMBL" id="CP016908">
    <property type="protein sequence ID" value="APS00588.1"/>
    <property type="molecule type" value="Genomic_DNA"/>
</dbReference>
<feature type="transmembrane region" description="Helical" evidence="1">
    <location>
        <begin position="234"/>
        <end position="251"/>
    </location>
</feature>
<sequence>MRILPIAFKFAVFNLAHFFGLLFSYGHQAHASACLSTADFAFFSLWHAYMGIFFMLGSFAQYSMNYFSLSSKHQIIWRKGSTLFAIFSLFLLAVAYQRISFIHLAILSIALNVGMSGWLGQLQRQMAFERLSFILFISFGVRFVLPFCLSIKENTQFFLATPFAFAMATLALTVIGNVQDSPPKTTWHYKQLLASSLLALCTTLFPVMDILAVSHCTPPSTSGLFAQISLFTRVPYYVCILIMQLTLPYRISIAQGHSKTIYQRLLTQAEGLCILAIVLVAPFTPTLVPFAAKQMVGKALYVEPVWLILSTFCFGALVALYREIQVRCTRLELRLPSLILVIVIASLVLFTHLQHEVNITYYMKFALFIYIGGVLALQGDRIRHWFQTR</sequence>
<reference evidence="2 3" key="1">
    <citation type="submission" date="2016-08" db="EMBL/GenBank/DDBJ databases">
        <title>Identification and validation of antigenic proteins from Pajaroellobacter abortibovis using de-novo genome sequence assembly and reverse vaccinology.</title>
        <authorList>
            <person name="Welly B.T."/>
            <person name="Miller M.R."/>
            <person name="Stott J.L."/>
            <person name="Blanchard M.T."/>
            <person name="Islas-Trejo A.D."/>
            <person name="O'Rourke S.M."/>
            <person name="Young A.E."/>
            <person name="Medrano J.F."/>
            <person name="Van Eenennaam A.L."/>
        </authorList>
    </citation>
    <scope>NUCLEOTIDE SEQUENCE [LARGE SCALE GENOMIC DNA]</scope>
    <source>
        <strain evidence="2 3">BTF92-0548A/99-0131</strain>
    </source>
</reference>
<accession>A0A1L6MYT7</accession>
<protein>
    <submittedName>
        <fullName evidence="2">Uncharacterized protein</fullName>
    </submittedName>
</protein>
<feature type="transmembrane region" description="Helical" evidence="1">
    <location>
        <begin position="191"/>
        <end position="214"/>
    </location>
</feature>
<feature type="transmembrane region" description="Helical" evidence="1">
    <location>
        <begin position="304"/>
        <end position="321"/>
    </location>
</feature>
<evidence type="ECO:0000313" key="3">
    <source>
        <dbReference type="Proteomes" id="UP000185544"/>
    </source>
</evidence>
<keyword evidence="1" id="KW-0472">Membrane</keyword>
<feature type="transmembrane region" description="Helical" evidence="1">
    <location>
        <begin position="333"/>
        <end position="353"/>
    </location>
</feature>